<evidence type="ECO:0000256" key="3">
    <source>
        <dbReference type="ARBA" id="ARBA00022771"/>
    </source>
</evidence>
<reference evidence="8" key="1">
    <citation type="submission" date="2020-02" db="EMBL/GenBank/DDBJ databases">
        <authorList>
            <person name="Scholz U."/>
            <person name="Mascher M."/>
            <person name="Fiebig A."/>
        </authorList>
    </citation>
    <scope>NUCLEOTIDE SEQUENCE</scope>
</reference>
<dbReference type="InterPro" id="IPR056990">
    <property type="entry name" value="VIN3-like_C"/>
</dbReference>
<keyword evidence="5" id="KW-0539">Nucleus</keyword>
<dbReference type="SUPFAM" id="SSF49265">
    <property type="entry name" value="Fibronectin type III"/>
    <property type="match status" value="1"/>
</dbReference>
<feature type="region of interest" description="Disordered" evidence="6">
    <location>
        <begin position="370"/>
        <end position="389"/>
    </location>
</feature>
<keyword evidence="3" id="KW-0863">Zinc-finger</keyword>
<evidence type="ECO:0000313" key="9">
    <source>
        <dbReference type="Proteomes" id="UP000663760"/>
    </source>
</evidence>
<evidence type="ECO:0000256" key="1">
    <source>
        <dbReference type="ARBA" id="ARBA00004123"/>
    </source>
</evidence>
<feature type="compositionally biased region" description="Basic and acidic residues" evidence="6">
    <location>
        <begin position="412"/>
        <end position="430"/>
    </location>
</feature>
<dbReference type="Pfam" id="PF23380">
    <property type="entry name" value="VIN3_C"/>
    <property type="match status" value="1"/>
</dbReference>
<dbReference type="Pfam" id="PF07227">
    <property type="entry name" value="PHD_Oberon"/>
    <property type="match status" value="1"/>
</dbReference>
<dbReference type="Gene3D" id="2.60.40.10">
    <property type="entry name" value="Immunoglobulins"/>
    <property type="match status" value="1"/>
</dbReference>
<dbReference type="PANTHER" id="PTHR46286">
    <property type="entry name" value="VIN3-LIKE PROTEIN 2-RELATED"/>
    <property type="match status" value="1"/>
</dbReference>
<accession>A0A7I8L1P0</accession>
<dbReference type="Pfam" id="PF23376">
    <property type="entry name" value="Fn3_VIN3"/>
    <property type="match status" value="1"/>
</dbReference>
<dbReference type="GO" id="GO:0008270">
    <property type="term" value="F:zinc ion binding"/>
    <property type="evidence" value="ECO:0007669"/>
    <property type="project" value="UniProtKB-KW"/>
</dbReference>
<evidence type="ECO:0000256" key="6">
    <source>
        <dbReference type="SAM" id="MobiDB-lite"/>
    </source>
</evidence>
<evidence type="ECO:0000256" key="4">
    <source>
        <dbReference type="ARBA" id="ARBA00022833"/>
    </source>
</evidence>
<feature type="domain" description="Fibronectin type-III" evidence="7">
    <location>
        <begin position="263"/>
        <end position="361"/>
    </location>
</feature>
<dbReference type="InterPro" id="IPR036116">
    <property type="entry name" value="FN3_sf"/>
</dbReference>
<dbReference type="InterPro" id="IPR032881">
    <property type="entry name" value="Oberon-like_PHD"/>
</dbReference>
<dbReference type="PROSITE" id="PS50853">
    <property type="entry name" value="FN3"/>
    <property type="match status" value="1"/>
</dbReference>
<name>A0A7I8L1P0_SPIIN</name>
<feature type="region of interest" description="Disordered" evidence="6">
    <location>
        <begin position="1"/>
        <end position="54"/>
    </location>
</feature>
<dbReference type="OrthoDB" id="1925343at2759"/>
<dbReference type="GO" id="GO:0010048">
    <property type="term" value="P:vernalization response"/>
    <property type="evidence" value="ECO:0007669"/>
    <property type="project" value="InterPro"/>
</dbReference>
<dbReference type="GO" id="GO:0005634">
    <property type="term" value="C:nucleus"/>
    <property type="evidence" value="ECO:0007669"/>
    <property type="project" value="UniProtKB-SubCell"/>
</dbReference>
<evidence type="ECO:0000259" key="7">
    <source>
        <dbReference type="PROSITE" id="PS50853"/>
    </source>
</evidence>
<dbReference type="EMBL" id="LR746273">
    <property type="protein sequence ID" value="CAA7403228.1"/>
    <property type="molecule type" value="Genomic_DNA"/>
</dbReference>
<dbReference type="PANTHER" id="PTHR46286:SF1">
    <property type="entry name" value="VIN3-LIKE PROTEIN 1"/>
    <property type="match status" value="1"/>
</dbReference>
<dbReference type="InterPro" id="IPR058585">
    <property type="entry name" value="Fn3_VIN3"/>
</dbReference>
<dbReference type="InterPro" id="IPR013783">
    <property type="entry name" value="Ig-like_fold"/>
</dbReference>
<dbReference type="InterPro" id="IPR003961">
    <property type="entry name" value="FN3_dom"/>
</dbReference>
<dbReference type="CDD" id="cd00063">
    <property type="entry name" value="FN3"/>
    <property type="match status" value="1"/>
</dbReference>
<comment type="subcellular location">
    <subcellularLocation>
        <location evidence="1">Nucleus</location>
    </subcellularLocation>
</comment>
<protein>
    <recommendedName>
        <fullName evidence="7">Fibronectin type-III domain-containing protein</fullName>
    </recommendedName>
</protein>
<feature type="region of interest" description="Disordered" evidence="6">
    <location>
        <begin position="412"/>
        <end position="442"/>
    </location>
</feature>
<dbReference type="InterPro" id="IPR044514">
    <property type="entry name" value="VIN3-like"/>
</dbReference>
<evidence type="ECO:0000256" key="5">
    <source>
        <dbReference type="ARBA" id="ARBA00023242"/>
    </source>
</evidence>
<dbReference type="GO" id="GO:0040029">
    <property type="term" value="P:epigenetic regulation of gene expression"/>
    <property type="evidence" value="ECO:0007669"/>
    <property type="project" value="InterPro"/>
</dbReference>
<evidence type="ECO:0000256" key="2">
    <source>
        <dbReference type="ARBA" id="ARBA00022723"/>
    </source>
</evidence>
<keyword evidence="2" id="KW-0479">Metal-binding</keyword>
<feature type="compositionally biased region" description="Polar residues" evidence="6">
    <location>
        <begin position="1"/>
        <end position="26"/>
    </location>
</feature>
<sequence length="633" mass="69641">MDCNTRGTTENKNLDLESSTSGNLKSIHNEVHSRKHSRKGEIPIRLPSMVGNPPDSGNSKSWVCMNSACKAVLSSEDTFCKRCSCCICHLFDDNKDPTLWLVCGSDSSDLDSCGLSCHVECAIQHQKAGVVNLGESLQLDGSYCCASCGKVSGIFGFWRKQLAIAKDARRVDILCYRISLSYRLLEGTSHFKIMHEVVSEAKAKLETEVGPVSGVSAKMARGIVSRLSVAGDVQKLCSLAIEKADQWLSSIADANPNGRRDFLPAACRFHFEDITSSTIVIVLKETSSLEGNVIEGYKLWYCNSREQETEKMPVIFPKNQRRILISNLQPCTEYTFRIISFTESGDLGHSESKCFTRSVEIIQKISEKSRAQAGSSSARRETKVPATGSSGFKVRNLGKILRLAWAHEHGGLEGFRGDSAEGESCRHSGGEEPEGSVQEHRRHPSVSCGLNLNMLSALGMNPEFLASIGCSDSDAYDKNGSTGSDTCEDSQTWTVRECGEIPAVESKPDICRKRTGVADEEMYDGDSTLVNASPPRLSNGCSGRLDDHYEYCVKILRWLECEGHIGRDFRMKFLTWFSLRSTEQERRVVHTYIDTLVDDPGSLAGQLVDSFSGIVTCKRLRNGSCGELCAADF</sequence>
<evidence type="ECO:0000313" key="8">
    <source>
        <dbReference type="EMBL" id="CAA7403228.1"/>
    </source>
</evidence>
<dbReference type="Proteomes" id="UP000663760">
    <property type="component" value="Chromosome 10"/>
</dbReference>
<dbReference type="AlphaFoldDB" id="A0A7I8L1P0"/>
<organism evidence="8 9">
    <name type="scientific">Spirodela intermedia</name>
    <name type="common">Intermediate duckweed</name>
    <dbReference type="NCBI Taxonomy" id="51605"/>
    <lineage>
        <taxon>Eukaryota</taxon>
        <taxon>Viridiplantae</taxon>
        <taxon>Streptophyta</taxon>
        <taxon>Embryophyta</taxon>
        <taxon>Tracheophyta</taxon>
        <taxon>Spermatophyta</taxon>
        <taxon>Magnoliopsida</taxon>
        <taxon>Liliopsida</taxon>
        <taxon>Araceae</taxon>
        <taxon>Lemnoideae</taxon>
        <taxon>Spirodela</taxon>
    </lineage>
</organism>
<keyword evidence="9" id="KW-1185">Reference proteome</keyword>
<keyword evidence="4" id="KW-0862">Zinc</keyword>
<gene>
    <name evidence="8" type="ORF">SI8410_10013906</name>
</gene>
<proteinExistence type="predicted"/>